<dbReference type="Pfam" id="PF02706">
    <property type="entry name" value="Wzz"/>
    <property type="match status" value="1"/>
</dbReference>
<organism evidence="8 9">
    <name type="scientific">Rosenbergiella gaditana</name>
    <dbReference type="NCBI Taxonomy" id="2726987"/>
    <lineage>
        <taxon>Bacteria</taxon>
        <taxon>Pseudomonadati</taxon>
        <taxon>Pseudomonadota</taxon>
        <taxon>Gammaproteobacteria</taxon>
        <taxon>Enterobacterales</taxon>
        <taxon>Erwiniaceae</taxon>
        <taxon>Rosenbergiella</taxon>
    </lineage>
</organism>
<evidence type="ECO:0000313" key="9">
    <source>
        <dbReference type="Proteomes" id="UP000790096"/>
    </source>
</evidence>
<comment type="subcellular location">
    <subcellularLocation>
        <location evidence="1">Cell membrane</location>
        <topology evidence="1">Multi-pass membrane protein</topology>
    </subcellularLocation>
</comment>
<reference evidence="8 9" key="1">
    <citation type="submission" date="2020-04" db="EMBL/GenBank/DDBJ databases">
        <title>Genome sequencing of Rosenbergiella species.</title>
        <authorList>
            <person name="Alvarez-Perez S."/>
            <person name="Lievens B."/>
        </authorList>
    </citation>
    <scope>NUCLEOTIDE SEQUENCE [LARGE SCALE GENOMIC DNA]</scope>
    <source>
        <strain evidence="8 9">S61</strain>
    </source>
</reference>
<evidence type="ECO:0000256" key="4">
    <source>
        <dbReference type="ARBA" id="ARBA00022989"/>
    </source>
</evidence>
<protein>
    <recommendedName>
        <fullName evidence="7">Polysaccharide chain length determinant N-terminal domain-containing protein</fullName>
    </recommendedName>
</protein>
<evidence type="ECO:0000256" key="2">
    <source>
        <dbReference type="ARBA" id="ARBA00022475"/>
    </source>
</evidence>
<keyword evidence="3 6" id="KW-0812">Transmembrane</keyword>
<dbReference type="PANTHER" id="PTHR32309:SF16">
    <property type="entry name" value="ECA POLYSACCHARIDE CHAIN LENGTH MODULATION PROTEIN"/>
    <property type="match status" value="1"/>
</dbReference>
<keyword evidence="2" id="KW-1003">Cell membrane</keyword>
<dbReference type="InterPro" id="IPR050445">
    <property type="entry name" value="Bact_polysacc_biosynth/exp"/>
</dbReference>
<evidence type="ECO:0000313" key="8">
    <source>
        <dbReference type="EMBL" id="MBT0724826.1"/>
    </source>
</evidence>
<keyword evidence="5 6" id="KW-0472">Membrane</keyword>
<gene>
    <name evidence="8" type="ORF">HH682_10385</name>
</gene>
<sequence>MHSSIDNELDVENCVRRLWRGKKWIGLGLLLGIILAWAYTMFASQKWVSVAQFSRPDLTKITRYYQELSKLNQFSTDSDPATTSDMGDIDSVLEAVYQTFLQQVASVDNRRRFWLQQGNTDSLTPTLLDRRVASIQFAPGDKLHGTVDTLMLTSEHAATSSQLLKQYLAFTDQQVMNQVQQQLSAAWQSEIAKIEQQIAFEKSVAQAAYDQQVKQLKNDATQSGDNQTKAAINIIEQTGPVASDSLLHDQARLTALQSGPTSLKPFTSWTYLQSPEPPISRQSPRLPLLMVMWGLVGAIIGAGIALTQREKKKE</sequence>
<evidence type="ECO:0000256" key="5">
    <source>
        <dbReference type="ARBA" id="ARBA00023136"/>
    </source>
</evidence>
<evidence type="ECO:0000256" key="6">
    <source>
        <dbReference type="SAM" id="Phobius"/>
    </source>
</evidence>
<comment type="caution">
    <text evidence="8">The sequence shown here is derived from an EMBL/GenBank/DDBJ whole genome shotgun (WGS) entry which is preliminary data.</text>
</comment>
<evidence type="ECO:0000256" key="3">
    <source>
        <dbReference type="ARBA" id="ARBA00022692"/>
    </source>
</evidence>
<dbReference type="Proteomes" id="UP000790096">
    <property type="component" value="Unassembled WGS sequence"/>
</dbReference>
<dbReference type="EMBL" id="JABBFR010000013">
    <property type="protein sequence ID" value="MBT0724826.1"/>
    <property type="molecule type" value="Genomic_DNA"/>
</dbReference>
<accession>A0ABS5SXL4</accession>
<name>A0ABS5SXL4_9GAMM</name>
<feature type="transmembrane region" description="Helical" evidence="6">
    <location>
        <begin position="286"/>
        <end position="306"/>
    </location>
</feature>
<keyword evidence="9" id="KW-1185">Reference proteome</keyword>
<dbReference type="PANTHER" id="PTHR32309">
    <property type="entry name" value="TYROSINE-PROTEIN KINASE"/>
    <property type="match status" value="1"/>
</dbReference>
<dbReference type="InterPro" id="IPR003856">
    <property type="entry name" value="LPS_length_determ_N"/>
</dbReference>
<feature type="transmembrane region" description="Helical" evidence="6">
    <location>
        <begin position="24"/>
        <end position="42"/>
    </location>
</feature>
<keyword evidence="4 6" id="KW-1133">Transmembrane helix</keyword>
<proteinExistence type="predicted"/>
<dbReference type="SUPFAM" id="SSF160355">
    <property type="entry name" value="Bacterial polysaccharide co-polymerase-like"/>
    <property type="match status" value="1"/>
</dbReference>
<evidence type="ECO:0000259" key="7">
    <source>
        <dbReference type="Pfam" id="PF02706"/>
    </source>
</evidence>
<feature type="domain" description="Polysaccharide chain length determinant N-terminal" evidence="7">
    <location>
        <begin position="7"/>
        <end position="66"/>
    </location>
</feature>
<dbReference type="RefSeq" id="WP_214237487.1">
    <property type="nucleotide sequence ID" value="NZ_JABBFR010000013.1"/>
</dbReference>
<evidence type="ECO:0000256" key="1">
    <source>
        <dbReference type="ARBA" id="ARBA00004651"/>
    </source>
</evidence>
<dbReference type="Gene3D" id="3.30.1890.10">
    <property type="entry name" value="FepE-like"/>
    <property type="match status" value="1"/>
</dbReference>